<dbReference type="AlphaFoldDB" id="A0A0W0WY85"/>
<protein>
    <recommendedName>
        <fullName evidence="3">ATPase</fullName>
    </recommendedName>
</protein>
<accession>A0A0W0WY85</accession>
<dbReference type="EMBL" id="LNYP01000031">
    <property type="protein sequence ID" value="KTD37285.1"/>
    <property type="molecule type" value="Genomic_DNA"/>
</dbReference>
<dbReference type="PATRIC" id="fig|29423.5.peg.2544"/>
<comment type="caution">
    <text evidence="1">The sequence shown here is derived from an EMBL/GenBank/DDBJ whole genome shotgun (WGS) entry which is preliminary data.</text>
</comment>
<proteinExistence type="predicted"/>
<sequence length="143" mass="16513">METLHFSININASKEKVWKILWGDKTFTDWTSVFAEGSYAVSDWMEGSRIQFIDPKSNHGMSSVIEKKIPNEFMSFKHLGEIINGEEQLSKEWSGALENYSLKENNGVTTLIVSLDTLEEWKKMFEDKFPKALQRVKELSENS</sequence>
<dbReference type="SUPFAM" id="SSF55961">
    <property type="entry name" value="Bet v1-like"/>
    <property type="match status" value="1"/>
</dbReference>
<organism evidence="1 2">
    <name type="scientific">Legionella oakridgensis</name>
    <dbReference type="NCBI Taxonomy" id="29423"/>
    <lineage>
        <taxon>Bacteria</taxon>
        <taxon>Pseudomonadati</taxon>
        <taxon>Pseudomonadota</taxon>
        <taxon>Gammaproteobacteria</taxon>
        <taxon>Legionellales</taxon>
        <taxon>Legionellaceae</taxon>
        <taxon>Legionella</taxon>
    </lineage>
</organism>
<dbReference type="RefSeq" id="WP_035895650.1">
    <property type="nucleotide sequence ID" value="NZ_LCUA01000037.1"/>
</dbReference>
<evidence type="ECO:0000313" key="2">
    <source>
        <dbReference type="Proteomes" id="UP000054858"/>
    </source>
</evidence>
<evidence type="ECO:0000313" key="1">
    <source>
        <dbReference type="EMBL" id="KTD37285.1"/>
    </source>
</evidence>
<dbReference type="Proteomes" id="UP000054858">
    <property type="component" value="Unassembled WGS sequence"/>
</dbReference>
<name>A0A0W0WY85_9GAMM</name>
<dbReference type="Gene3D" id="3.30.530.20">
    <property type="match status" value="1"/>
</dbReference>
<gene>
    <name evidence="1" type="ORF">Loak_2421</name>
</gene>
<dbReference type="InterPro" id="IPR023393">
    <property type="entry name" value="START-like_dom_sf"/>
</dbReference>
<reference evidence="1 2" key="1">
    <citation type="submission" date="2015-11" db="EMBL/GenBank/DDBJ databases">
        <title>Genomic analysis of 38 Legionella species identifies large and diverse effector repertoires.</title>
        <authorList>
            <person name="Burstein D."/>
            <person name="Amaro F."/>
            <person name="Zusman T."/>
            <person name="Lifshitz Z."/>
            <person name="Cohen O."/>
            <person name="Gilbert J.A."/>
            <person name="Pupko T."/>
            <person name="Shuman H.A."/>
            <person name="Segal G."/>
        </authorList>
    </citation>
    <scope>NUCLEOTIDE SEQUENCE [LARGE SCALE GENOMIC DNA]</scope>
    <source>
        <strain evidence="1 2">Oak Ridge-10</strain>
    </source>
</reference>
<evidence type="ECO:0008006" key="3">
    <source>
        <dbReference type="Google" id="ProtNLM"/>
    </source>
</evidence>